<evidence type="ECO:0000256" key="2">
    <source>
        <dbReference type="PROSITE-ProRule" id="PRU00708"/>
    </source>
</evidence>
<dbReference type="PROSITE" id="PS51375">
    <property type="entry name" value="PPR"/>
    <property type="match status" value="2"/>
</dbReference>
<feature type="repeat" description="PPR" evidence="2">
    <location>
        <begin position="317"/>
        <end position="352"/>
    </location>
</feature>
<evidence type="ECO:0000313" key="3">
    <source>
        <dbReference type="EMBL" id="GMG99609.1"/>
    </source>
</evidence>
<dbReference type="FunFam" id="1.25.40.10:FF:000090">
    <property type="entry name" value="Pentatricopeptide repeat-containing protein, chloroplastic"/>
    <property type="match status" value="1"/>
</dbReference>
<dbReference type="Gene3D" id="1.25.40.10">
    <property type="entry name" value="Tetratricopeptide repeat domain"/>
    <property type="match status" value="2"/>
</dbReference>
<evidence type="ECO:0000256" key="1">
    <source>
        <dbReference type="ARBA" id="ARBA00022737"/>
    </source>
</evidence>
<evidence type="ECO:0000313" key="4">
    <source>
        <dbReference type="Proteomes" id="UP001279734"/>
    </source>
</evidence>
<dbReference type="Pfam" id="PF20431">
    <property type="entry name" value="E_motif"/>
    <property type="match status" value="1"/>
</dbReference>
<dbReference type="Proteomes" id="UP001279734">
    <property type="component" value="Unassembled WGS sequence"/>
</dbReference>
<comment type="caution">
    <text evidence="3">The sequence shown here is derived from an EMBL/GenBank/DDBJ whole genome shotgun (WGS) entry which is preliminary data.</text>
</comment>
<reference evidence="3" key="1">
    <citation type="submission" date="2023-05" db="EMBL/GenBank/DDBJ databases">
        <title>Nepenthes gracilis genome sequencing.</title>
        <authorList>
            <person name="Fukushima K."/>
        </authorList>
    </citation>
    <scope>NUCLEOTIDE SEQUENCE</scope>
    <source>
        <strain evidence="3">SING2019-196</strain>
    </source>
</reference>
<organism evidence="3 4">
    <name type="scientific">Nepenthes gracilis</name>
    <name type="common">Slender pitcher plant</name>
    <dbReference type="NCBI Taxonomy" id="150966"/>
    <lineage>
        <taxon>Eukaryota</taxon>
        <taxon>Viridiplantae</taxon>
        <taxon>Streptophyta</taxon>
        <taxon>Embryophyta</taxon>
        <taxon>Tracheophyta</taxon>
        <taxon>Spermatophyta</taxon>
        <taxon>Magnoliopsida</taxon>
        <taxon>eudicotyledons</taxon>
        <taxon>Gunneridae</taxon>
        <taxon>Pentapetalae</taxon>
        <taxon>Caryophyllales</taxon>
        <taxon>Nepenthaceae</taxon>
        <taxon>Nepenthes</taxon>
    </lineage>
</organism>
<gene>
    <name evidence="3" type="ORF">Nepgr_001449</name>
</gene>
<dbReference type="Pfam" id="PF13041">
    <property type="entry name" value="PPR_2"/>
    <property type="match status" value="1"/>
</dbReference>
<dbReference type="InterPro" id="IPR011990">
    <property type="entry name" value="TPR-like_helical_dom_sf"/>
</dbReference>
<feature type="repeat" description="PPR" evidence="2">
    <location>
        <begin position="282"/>
        <end position="316"/>
    </location>
</feature>
<keyword evidence="4" id="KW-1185">Reference proteome</keyword>
<name>A0AAD3P2Q1_NEPGR</name>
<dbReference type="PANTHER" id="PTHR47926">
    <property type="entry name" value="PENTATRICOPEPTIDE REPEAT-CONTAINING PROTEIN"/>
    <property type="match status" value="1"/>
</dbReference>
<protein>
    <recommendedName>
        <fullName evidence="5">Pentatricopeptide repeat-containing protein</fullName>
    </recommendedName>
</protein>
<dbReference type="GO" id="GO:0009451">
    <property type="term" value="P:RNA modification"/>
    <property type="evidence" value="ECO:0007669"/>
    <property type="project" value="InterPro"/>
</dbReference>
<sequence>MPGLAGSRILSFLNFKATSLNHIKETHGLLITTGLKNPSILGKLIQHYCALSPRSTSNYAHLILNHQEDENPFLLNTLIRCSRPRDSILLFANRFSKSNVVFDDRTYIFALGACARSEAISALYEGKQLHACIIRNGMASNPLVSTTAMYFYASNGQIDLARQVFDEMPMRSSATWNALMTGYCYQRGSSNENAREALMLFKDMLLDVCGVEPTDTTMVCILSAASQLGELEIGTCVHGYVEKTIDVPENDVYIGTGLVDMYSKCGCLSSALAVFYRMKEKNVLTWTAMTTGLAFHGKGKEALEMLDQMQGHNVMPNVVTFTSLFSACCHAGLVAEGLHLFRSMGRKFGVEPHIRHYGCIIDLLGRAGHLREAYETMMRMPVKPDPILWRSLLSACKLHGDVGMGEKVAKVLLQLQPVSRQVSARAPSEDYIALSNVYASAGRWDNVEMVREEMKVKGTGTKPACSAVKSLLDSLYSSNQRPGRKN</sequence>
<dbReference type="InterPro" id="IPR046848">
    <property type="entry name" value="E_motif"/>
</dbReference>
<keyword evidence="1" id="KW-0677">Repeat</keyword>
<dbReference type="InterPro" id="IPR046960">
    <property type="entry name" value="PPR_At4g14850-like_plant"/>
</dbReference>
<dbReference type="EMBL" id="BSYO01000001">
    <property type="protein sequence ID" value="GMG99609.1"/>
    <property type="molecule type" value="Genomic_DNA"/>
</dbReference>
<dbReference type="InterPro" id="IPR002885">
    <property type="entry name" value="PPR_rpt"/>
</dbReference>
<dbReference type="GO" id="GO:0003723">
    <property type="term" value="F:RNA binding"/>
    <property type="evidence" value="ECO:0007669"/>
    <property type="project" value="InterPro"/>
</dbReference>
<dbReference type="PANTHER" id="PTHR47926:SF537">
    <property type="entry name" value="PENTACOTRIPEPTIDE-REPEAT REGION OF PRORP DOMAIN-CONTAINING PROTEIN"/>
    <property type="match status" value="1"/>
</dbReference>
<accession>A0AAD3P2Q1</accession>
<dbReference type="AlphaFoldDB" id="A0AAD3P2Q1"/>
<evidence type="ECO:0008006" key="5">
    <source>
        <dbReference type="Google" id="ProtNLM"/>
    </source>
</evidence>
<dbReference type="NCBIfam" id="TIGR00756">
    <property type="entry name" value="PPR"/>
    <property type="match status" value="1"/>
</dbReference>
<proteinExistence type="predicted"/>
<dbReference type="Pfam" id="PF01535">
    <property type="entry name" value="PPR"/>
    <property type="match status" value="2"/>
</dbReference>